<dbReference type="STRING" id="3476.A0A2P5DBI5"/>
<gene>
    <name evidence="1" type="ORF">PanWU01x14_080350</name>
</gene>
<organism evidence="1 2">
    <name type="scientific">Parasponia andersonii</name>
    <name type="common">Sponia andersonii</name>
    <dbReference type="NCBI Taxonomy" id="3476"/>
    <lineage>
        <taxon>Eukaryota</taxon>
        <taxon>Viridiplantae</taxon>
        <taxon>Streptophyta</taxon>
        <taxon>Embryophyta</taxon>
        <taxon>Tracheophyta</taxon>
        <taxon>Spermatophyta</taxon>
        <taxon>Magnoliopsida</taxon>
        <taxon>eudicotyledons</taxon>
        <taxon>Gunneridae</taxon>
        <taxon>Pentapetalae</taxon>
        <taxon>rosids</taxon>
        <taxon>fabids</taxon>
        <taxon>Rosales</taxon>
        <taxon>Cannabaceae</taxon>
        <taxon>Parasponia</taxon>
    </lineage>
</organism>
<evidence type="ECO:0000313" key="2">
    <source>
        <dbReference type="Proteomes" id="UP000237105"/>
    </source>
</evidence>
<dbReference type="EMBL" id="JXTB01000049">
    <property type="protein sequence ID" value="PON70661.1"/>
    <property type="molecule type" value="Genomic_DNA"/>
</dbReference>
<proteinExistence type="predicted"/>
<dbReference type="Proteomes" id="UP000237105">
    <property type="component" value="Unassembled WGS sequence"/>
</dbReference>
<comment type="caution">
    <text evidence="1">The sequence shown here is derived from an EMBL/GenBank/DDBJ whole genome shotgun (WGS) entry which is preliminary data.</text>
</comment>
<sequence length="356" mass="39247">MNDSQVVVVVQPPTGFTMLTTDIVSKGFSVFCLVFLCSVMNNLPLRPIQLWPDNWTGGTEIVRHISIISLSDDISSIGVGYVNAPGFKILGSLLCVAAVWQSWHEILIQPVRIEVYARPRIHHKIFSLHQGLTRVGDPTIGVSSVEYSSKDDAIATIHGSSRRLLRNFIWPHQNVGFIANYGVPLMVGVWTAVSYGPGGSLPKGVLRRLFSPNPWLPEYLKNAIPPLLRLCTFQDDCNVYTLPSRLLACVFWDYMEAHLQDLDATGYQEAPALSFSGATERILNPVCMIFSYKDGEIGRTALFADNGVISDGIITRSRVRSGAYVQFQGNKLQCNTIQGIQTLAKSADPSALRHGV</sequence>
<dbReference type="OrthoDB" id="1735926at2759"/>
<dbReference type="AlphaFoldDB" id="A0A2P5DBI5"/>
<protein>
    <submittedName>
        <fullName evidence="1">Bicarbonate transporter</fullName>
    </submittedName>
</protein>
<reference evidence="2" key="1">
    <citation type="submission" date="2016-06" db="EMBL/GenBank/DDBJ databases">
        <title>Parallel loss of symbiosis genes in relatives of nitrogen-fixing non-legume Parasponia.</title>
        <authorList>
            <person name="Van Velzen R."/>
            <person name="Holmer R."/>
            <person name="Bu F."/>
            <person name="Rutten L."/>
            <person name="Van Zeijl A."/>
            <person name="Liu W."/>
            <person name="Santuari L."/>
            <person name="Cao Q."/>
            <person name="Sharma T."/>
            <person name="Shen D."/>
            <person name="Roswanjaya Y."/>
            <person name="Wardhani T."/>
            <person name="Kalhor M.S."/>
            <person name="Jansen J."/>
            <person name="Van den Hoogen J."/>
            <person name="Gungor B."/>
            <person name="Hartog M."/>
            <person name="Hontelez J."/>
            <person name="Verver J."/>
            <person name="Yang W.-C."/>
            <person name="Schijlen E."/>
            <person name="Repin R."/>
            <person name="Schilthuizen M."/>
            <person name="Schranz E."/>
            <person name="Heidstra R."/>
            <person name="Miyata K."/>
            <person name="Fedorova E."/>
            <person name="Kohlen W."/>
            <person name="Bisseling T."/>
            <person name="Smit S."/>
            <person name="Geurts R."/>
        </authorList>
    </citation>
    <scope>NUCLEOTIDE SEQUENCE [LARGE SCALE GENOMIC DNA]</scope>
    <source>
        <strain evidence="2">cv. WU1-14</strain>
    </source>
</reference>
<accession>A0A2P5DBI5</accession>
<keyword evidence="2" id="KW-1185">Reference proteome</keyword>
<name>A0A2P5DBI5_PARAD</name>
<evidence type="ECO:0000313" key="1">
    <source>
        <dbReference type="EMBL" id="PON70661.1"/>
    </source>
</evidence>